<proteinExistence type="predicted"/>
<keyword evidence="2" id="KW-1185">Reference proteome</keyword>
<dbReference type="InterPro" id="IPR006975">
    <property type="entry name" value="NifQ"/>
</dbReference>
<dbReference type="EMBL" id="AP023175">
    <property type="protein sequence ID" value="BCF92507.1"/>
    <property type="molecule type" value="Genomic_DNA"/>
</dbReference>
<reference evidence="1 2" key="1">
    <citation type="journal article" date="2020" name="Genes (Basel)">
        <title>Genomic Comparison of Insect Gut Symbionts from Divergent Burkholderia Subclades.</title>
        <authorList>
            <person name="Takeshita K."/>
            <person name="Kikuchi Y."/>
        </authorList>
    </citation>
    <scope>NUCLEOTIDE SEQUENCE [LARGE SCALE GENOMIC DNA]</scope>
    <source>
        <strain evidence="1 2">PGU16</strain>
    </source>
</reference>
<dbReference type="Pfam" id="PF04891">
    <property type="entry name" value="NifQ"/>
    <property type="match status" value="1"/>
</dbReference>
<gene>
    <name evidence="1" type="ORF">PPGU16_55740</name>
</gene>
<evidence type="ECO:0008006" key="3">
    <source>
        <dbReference type="Google" id="ProtNLM"/>
    </source>
</evidence>
<evidence type="ECO:0000313" key="2">
    <source>
        <dbReference type="Proteomes" id="UP000510888"/>
    </source>
</evidence>
<dbReference type="GO" id="GO:0009399">
    <property type="term" value="P:nitrogen fixation"/>
    <property type="evidence" value="ECO:0007669"/>
    <property type="project" value="InterPro"/>
</dbReference>
<evidence type="ECO:0000313" key="1">
    <source>
        <dbReference type="EMBL" id="BCF92507.1"/>
    </source>
</evidence>
<dbReference type="AlphaFoldDB" id="A0A7I8BUN4"/>
<protein>
    <recommendedName>
        <fullName evidence="3">Hydrogenase</fullName>
    </recommendedName>
</protein>
<dbReference type="KEGG" id="plad:PPGU16_55740"/>
<organism evidence="1 2">
    <name type="scientific">Paraburkholderia largidicola</name>
    <dbReference type="NCBI Taxonomy" id="3014751"/>
    <lineage>
        <taxon>Bacteria</taxon>
        <taxon>Pseudomonadati</taxon>
        <taxon>Pseudomonadota</taxon>
        <taxon>Betaproteobacteria</taxon>
        <taxon>Burkholderiales</taxon>
        <taxon>Burkholderiaceae</taxon>
        <taxon>Paraburkholderia</taxon>
    </lineage>
</organism>
<dbReference type="Proteomes" id="UP000510888">
    <property type="component" value="Chromosome 2"/>
</dbReference>
<dbReference type="GO" id="GO:0030151">
    <property type="term" value="F:molybdenum ion binding"/>
    <property type="evidence" value="ECO:0007669"/>
    <property type="project" value="InterPro"/>
</dbReference>
<accession>A0A7I8BUN4</accession>
<name>A0A7I8BUN4_9BURK</name>
<sequence>MPESMRQGAIGMTADSNHARDAEVARLLDHAPQRNAADTIMFARLIGAKLASGELLHLGLTRAALDALRARHFTEAAPLRAVPEHITASEHQPFVDALRAFLLHHESSLAATDADAQCLATIIATACLRPDHLWRDLGLDGRDDVTAILTRHYPQLVARNTDNTRWKKFLARERALSEGRAPVPAPGCPGCEDYAFCYPSR</sequence>